<sequence length="471" mass="53234">MQHAIYEDMLASASPDVKDVLAALIRSDPDFTADVDSFWIQMTRQLPTAEQLQMLRVLQGQYMVLCDLERQVELEAAFANGVADNSTTGLAPGPAESQGIQRPDTQGPSQASESASQQESKKSTQESRKNEEIAKVERAKRREARPALPYEKIAQVGEGTYGKVYKARNSEGLGLVALKRIRMEGEKDGFPVTAMREIKLLQGLDHVNIVKLHEMMISNGSVHMVMEYMDHDLSGILSQPQITLSVANLKSFCQQMLRGLAYLHGKAILHRDMKGSNILINSKGELKLADFGLARYFTKRKRNDYTNRVVTLWYRSPELLLGETMYDVCIDNWSAGCIMLELFVRKPVFQGNGEIHQLEAIYEIMGTPTEEEWPGLASMPWYELVKPKEMLPSRFDEYFSKRLNTAGAELAKGLLHYDPAKRLTADQALESPFFSTEEPAPEIPTHIADIVGEWHEMEAKHERARRKQRET</sequence>
<name>A0ACC2WS06_9TREE</name>
<evidence type="ECO:0000313" key="2">
    <source>
        <dbReference type="Proteomes" id="UP001230649"/>
    </source>
</evidence>
<keyword evidence="2" id="KW-1185">Reference proteome</keyword>
<gene>
    <name evidence="1" type="ORF">QFC20_001438</name>
</gene>
<organism evidence="1 2">
    <name type="scientific">Naganishia adeliensis</name>
    <dbReference type="NCBI Taxonomy" id="92952"/>
    <lineage>
        <taxon>Eukaryota</taxon>
        <taxon>Fungi</taxon>
        <taxon>Dikarya</taxon>
        <taxon>Basidiomycota</taxon>
        <taxon>Agaricomycotina</taxon>
        <taxon>Tremellomycetes</taxon>
        <taxon>Filobasidiales</taxon>
        <taxon>Filobasidiaceae</taxon>
        <taxon>Naganishia</taxon>
    </lineage>
</organism>
<evidence type="ECO:0000313" key="1">
    <source>
        <dbReference type="EMBL" id="KAJ9114564.1"/>
    </source>
</evidence>
<reference evidence="1" key="1">
    <citation type="submission" date="2023-04" db="EMBL/GenBank/DDBJ databases">
        <title>Draft Genome sequencing of Naganishia species isolated from polar environments using Oxford Nanopore Technology.</title>
        <authorList>
            <person name="Leo P."/>
            <person name="Venkateswaran K."/>
        </authorList>
    </citation>
    <scope>NUCLEOTIDE SEQUENCE</scope>
    <source>
        <strain evidence="1">MNA-CCFEE 5262</strain>
    </source>
</reference>
<dbReference type="EMBL" id="JASBWS010000008">
    <property type="protein sequence ID" value="KAJ9114564.1"/>
    <property type="molecule type" value="Genomic_DNA"/>
</dbReference>
<accession>A0ACC2WS06</accession>
<dbReference type="Proteomes" id="UP001230649">
    <property type="component" value="Unassembled WGS sequence"/>
</dbReference>
<protein>
    <submittedName>
        <fullName evidence="1">Uncharacterized protein</fullName>
    </submittedName>
</protein>
<comment type="caution">
    <text evidence="1">The sequence shown here is derived from an EMBL/GenBank/DDBJ whole genome shotgun (WGS) entry which is preliminary data.</text>
</comment>
<proteinExistence type="predicted"/>